<feature type="coiled-coil region" evidence="1">
    <location>
        <begin position="43"/>
        <end position="70"/>
    </location>
</feature>
<sequence length="226" mass="25727">MSNTTTQISSGVEELLQRLRDEGVANGRAQAERIVQDAEARAAWILEQAKDEAERMRREAHEEAEHLKHAGQEALKIAMRDAMLSLKSELEKRFAHEVHRLVGGETRKIELLDQLILEIAGHTREQVADAKRVEIMLPHNVVGLEEISHNSEEEECDVLTECVRHFSQNIAREGVTFKVNEEDEGGIRLYLAEQSLYLDLTDKAIAELLLRHLQPRFRALLDGVVR</sequence>
<dbReference type="Gene3D" id="1.20.5.2950">
    <property type="match status" value="1"/>
</dbReference>
<protein>
    <submittedName>
        <fullName evidence="2">V-type ATP synthase subunit E</fullName>
    </submittedName>
</protein>
<dbReference type="Proteomes" id="UP000236724">
    <property type="component" value="Unassembled WGS sequence"/>
</dbReference>
<dbReference type="AlphaFoldDB" id="A0A1H6F8D4"/>
<dbReference type="RefSeq" id="WP_103919566.1">
    <property type="nucleotide sequence ID" value="NZ_FMSV02000369.1"/>
</dbReference>
<evidence type="ECO:0000313" key="2">
    <source>
        <dbReference type="EMBL" id="SEH05671.1"/>
    </source>
</evidence>
<organism evidence="2 3">
    <name type="scientific">Candidatus Venteria ishoeyi</name>
    <dbReference type="NCBI Taxonomy" id="1899563"/>
    <lineage>
        <taxon>Bacteria</taxon>
        <taxon>Pseudomonadati</taxon>
        <taxon>Pseudomonadota</taxon>
        <taxon>Gammaproteobacteria</taxon>
        <taxon>Thiotrichales</taxon>
        <taxon>Thiotrichaceae</taxon>
        <taxon>Venteria</taxon>
    </lineage>
</organism>
<evidence type="ECO:0000256" key="1">
    <source>
        <dbReference type="SAM" id="Coils"/>
    </source>
</evidence>
<keyword evidence="3" id="KW-1185">Reference proteome</keyword>
<name>A0A1H6F8D4_9GAMM</name>
<reference evidence="2 3" key="1">
    <citation type="submission" date="2016-10" db="EMBL/GenBank/DDBJ databases">
        <authorList>
            <person name="de Groot N.N."/>
        </authorList>
    </citation>
    <scope>NUCLEOTIDE SEQUENCE [LARGE SCALE GENOMIC DNA]</scope>
    <source>
        <strain evidence="2">MBHS1</strain>
    </source>
</reference>
<evidence type="ECO:0000313" key="3">
    <source>
        <dbReference type="Proteomes" id="UP000236724"/>
    </source>
</evidence>
<proteinExistence type="predicted"/>
<dbReference type="EMBL" id="FMSV02000369">
    <property type="protein sequence ID" value="SEH05671.1"/>
    <property type="molecule type" value="Genomic_DNA"/>
</dbReference>
<accession>A0A1H6F8D4</accession>
<dbReference type="OrthoDB" id="275663at2"/>
<gene>
    <name evidence="2" type="ORF">MBHS_01526</name>
</gene>
<keyword evidence="1" id="KW-0175">Coiled coil</keyword>